<dbReference type="PANTHER" id="PTHR30508:SF1">
    <property type="entry name" value="UPF0051 PROTEIN ABCI8, CHLOROPLASTIC-RELATED"/>
    <property type="match status" value="1"/>
</dbReference>
<dbReference type="SUPFAM" id="SSF101960">
    <property type="entry name" value="Stabilizer of iron transporter SufD"/>
    <property type="match status" value="1"/>
</dbReference>
<dbReference type="Pfam" id="PF19295">
    <property type="entry name" value="SufBD_N"/>
    <property type="match status" value="1"/>
</dbReference>
<dbReference type="InterPro" id="IPR045595">
    <property type="entry name" value="SufBD_N"/>
</dbReference>
<dbReference type="InterPro" id="IPR010231">
    <property type="entry name" value="SUF_FeS_clus_asmbl_SufB"/>
</dbReference>
<dbReference type="AlphaFoldDB" id="A0A0G1KQX0"/>
<dbReference type="GO" id="GO:0016226">
    <property type="term" value="P:iron-sulfur cluster assembly"/>
    <property type="evidence" value="ECO:0007669"/>
    <property type="project" value="InterPro"/>
</dbReference>
<evidence type="ECO:0000259" key="3">
    <source>
        <dbReference type="Pfam" id="PF19295"/>
    </source>
</evidence>
<reference evidence="4 5" key="1">
    <citation type="journal article" date="2015" name="Nature">
        <title>rRNA introns, odd ribosomes, and small enigmatic genomes across a large radiation of phyla.</title>
        <authorList>
            <person name="Brown C.T."/>
            <person name="Hug L.A."/>
            <person name="Thomas B.C."/>
            <person name="Sharon I."/>
            <person name="Castelle C.J."/>
            <person name="Singh A."/>
            <person name="Wilkins M.J."/>
            <person name="Williams K.H."/>
            <person name="Banfield J.F."/>
        </authorList>
    </citation>
    <scope>NUCLEOTIDE SEQUENCE [LARGE SCALE GENOMIC DNA]</scope>
</reference>
<evidence type="ECO:0000313" key="4">
    <source>
        <dbReference type="EMBL" id="KKT86051.1"/>
    </source>
</evidence>
<dbReference type="Pfam" id="PF01458">
    <property type="entry name" value="SUFBD_core"/>
    <property type="match status" value="1"/>
</dbReference>
<sequence length="476" mass="53288">MSRFAKKIVEEKKSTEGIGDTYVLGHNDKFEYAYKSAKGISEARVREISALKEEPEWMLEIRLKALKIFFEKKMPEWGGDMSKINFDEIYYYLKPLNKPGKTWDEVPAEIKATFEKIGVPQAEREALAGVKSQYDSEVIYGSLRKSLSDKGVVFLGMDEGLKQYPDLVKEYFGKVIPMGDNKLAALNTAAWSGGSFVYVPKGVDVELPLQTYFRINSENAGQFERTLIILDEGANLHYIEGCSASSYSSGSLHAAVVEIFVKKGAKMQYTTVQNWYKNVYNLVTKRAWVEEEGLMRWIDGNLGSKLTQKYPCCILAGRKARGEILSIAWAGADQHQDTGAKMIHLAPETTSQILSKSISKGGGRATYRGLVQINKGAKGARSKVVCDALILDSKSRSDTYPTNKIMENESTLEHEAVVSRISEDQLFYLMSRGISEHEAEGMIVNGFLEPVMREVPFEYAIEMNRLVNLEMEGSVG</sequence>
<dbReference type="InterPro" id="IPR055346">
    <property type="entry name" value="Fe-S_cluster_assembly_SufBD"/>
</dbReference>
<dbReference type="PATRIC" id="fig|1618380.3.peg.291"/>
<evidence type="ECO:0000259" key="2">
    <source>
        <dbReference type="Pfam" id="PF01458"/>
    </source>
</evidence>
<feature type="domain" description="SUF system FeS cluster assembly SufBD core" evidence="2">
    <location>
        <begin position="213"/>
        <end position="447"/>
    </location>
</feature>
<accession>A0A0G1KQX0</accession>
<feature type="domain" description="SUF system FeS cluster assembly SufBD N-terminal" evidence="3">
    <location>
        <begin position="142"/>
        <end position="210"/>
    </location>
</feature>
<dbReference type="PANTHER" id="PTHR30508">
    <property type="entry name" value="FES CLUSTER ASSEMBLY PROTEIN SUF"/>
    <property type="match status" value="1"/>
</dbReference>
<proteinExistence type="inferred from homology"/>
<protein>
    <submittedName>
        <fullName evidence="4">Iron-regulated ABC transporter membrane component SufB</fullName>
    </submittedName>
</protein>
<name>A0A0G1KQX0_9BACT</name>
<organism evidence="4 5">
    <name type="scientific">Candidatus Collierbacteria bacterium GW2011_GWA2_44_99</name>
    <dbReference type="NCBI Taxonomy" id="1618380"/>
    <lineage>
        <taxon>Bacteria</taxon>
        <taxon>Candidatus Collieribacteriota</taxon>
    </lineage>
</organism>
<dbReference type="Proteomes" id="UP000034797">
    <property type="component" value="Unassembled WGS sequence"/>
</dbReference>
<comment type="similarity">
    <text evidence="1">Belongs to the iron-sulfur cluster assembly SufBD family.</text>
</comment>
<comment type="caution">
    <text evidence="4">The sequence shown here is derived from an EMBL/GenBank/DDBJ whole genome shotgun (WGS) entry which is preliminary data.</text>
</comment>
<dbReference type="EMBL" id="LCJW01000017">
    <property type="protein sequence ID" value="KKT86051.1"/>
    <property type="molecule type" value="Genomic_DNA"/>
</dbReference>
<dbReference type="NCBIfam" id="TIGR01980">
    <property type="entry name" value="sufB"/>
    <property type="match status" value="1"/>
</dbReference>
<evidence type="ECO:0000313" key="5">
    <source>
        <dbReference type="Proteomes" id="UP000034797"/>
    </source>
</evidence>
<dbReference type="InterPro" id="IPR037284">
    <property type="entry name" value="SUF_FeS_clus_asmbl_SufBD_sf"/>
</dbReference>
<dbReference type="InterPro" id="IPR000825">
    <property type="entry name" value="SUF_FeS_clus_asmbl_SufBD_core"/>
</dbReference>
<gene>
    <name evidence="4" type="ORF">UW84_C0017G0018</name>
</gene>
<evidence type="ECO:0000256" key="1">
    <source>
        <dbReference type="ARBA" id="ARBA00043967"/>
    </source>
</evidence>